<proteinExistence type="predicted"/>
<evidence type="ECO:0008006" key="3">
    <source>
        <dbReference type="Google" id="ProtNLM"/>
    </source>
</evidence>
<evidence type="ECO:0000313" key="1">
    <source>
        <dbReference type="EMBL" id="KAJ9158209.1"/>
    </source>
</evidence>
<dbReference type="InterPro" id="IPR022025">
    <property type="entry name" value="Amidoligase_2"/>
</dbReference>
<accession>A0AA38RVT7</accession>
<dbReference type="PANTHER" id="PTHR36847">
    <property type="entry name" value="AMIDOLIGASE ENZYME"/>
    <property type="match status" value="1"/>
</dbReference>
<dbReference type="PANTHER" id="PTHR36847:SF1">
    <property type="entry name" value="AMIDOLIGASE ENZYME"/>
    <property type="match status" value="1"/>
</dbReference>
<sequence length="317" mass="34366">MDDQSFQFGVELELLLGSRKNPHANWKSLAKDLSKRLLKAGIPNHVNDSNDKSAANYTEWSIVQEATIPSQPAKSFFGLELVSPIYPAYSYWASDLQTIFSVLHAHFALIPSPHCSTHVHISPISSPFSVTQLSSLSKSILYFESPLDLAFPQDRTSYWCQSNRLNPSLSQLSLSQCLSAVNSTSADDNNSPRGIVELMNLFPATSAYGRAQRKKRDFVRGKVYKWDLTGVLPGARGDVEFRQAPGSVEAGEAAGWITLAVAFVAGAVRDGVVGVGEGTDEEEGATVEELLGVLRVGAGLVGWEGLGDVEELFFVGS</sequence>
<organism evidence="1 2">
    <name type="scientific">Coniochaeta hoffmannii</name>
    <dbReference type="NCBI Taxonomy" id="91930"/>
    <lineage>
        <taxon>Eukaryota</taxon>
        <taxon>Fungi</taxon>
        <taxon>Dikarya</taxon>
        <taxon>Ascomycota</taxon>
        <taxon>Pezizomycotina</taxon>
        <taxon>Sordariomycetes</taxon>
        <taxon>Sordariomycetidae</taxon>
        <taxon>Coniochaetales</taxon>
        <taxon>Coniochaetaceae</taxon>
        <taxon>Coniochaeta</taxon>
    </lineage>
</organism>
<protein>
    <recommendedName>
        <fullName evidence="3">Amidoligase enzyme-domain-containing protein</fullName>
    </recommendedName>
</protein>
<dbReference type="Pfam" id="PF12224">
    <property type="entry name" value="Amidoligase_2"/>
    <property type="match status" value="1"/>
</dbReference>
<dbReference type="AlphaFoldDB" id="A0AA38RVT7"/>
<dbReference type="EMBL" id="JANBVN010000040">
    <property type="protein sequence ID" value="KAJ9158209.1"/>
    <property type="molecule type" value="Genomic_DNA"/>
</dbReference>
<reference evidence="1" key="1">
    <citation type="submission" date="2022-07" db="EMBL/GenBank/DDBJ databases">
        <title>Fungi with potential for degradation of polypropylene.</title>
        <authorList>
            <person name="Gostincar C."/>
        </authorList>
    </citation>
    <scope>NUCLEOTIDE SEQUENCE</scope>
    <source>
        <strain evidence="1">EXF-13287</strain>
    </source>
</reference>
<comment type="caution">
    <text evidence="1">The sequence shown here is derived from an EMBL/GenBank/DDBJ whole genome shotgun (WGS) entry which is preliminary data.</text>
</comment>
<evidence type="ECO:0000313" key="2">
    <source>
        <dbReference type="Proteomes" id="UP001174691"/>
    </source>
</evidence>
<name>A0AA38RVT7_9PEZI</name>
<dbReference type="Proteomes" id="UP001174691">
    <property type="component" value="Unassembled WGS sequence"/>
</dbReference>
<gene>
    <name evidence="1" type="ORF">NKR19_g3566</name>
</gene>
<keyword evidence="2" id="KW-1185">Reference proteome</keyword>